<dbReference type="GO" id="GO:0006891">
    <property type="term" value="P:intra-Golgi vesicle-mediated transport"/>
    <property type="evidence" value="ECO:0007669"/>
    <property type="project" value="InterPro"/>
</dbReference>
<organism evidence="9">
    <name type="scientific">Pelagomonas calceolata</name>
    <dbReference type="NCBI Taxonomy" id="35677"/>
    <lineage>
        <taxon>Eukaryota</taxon>
        <taxon>Sar</taxon>
        <taxon>Stramenopiles</taxon>
        <taxon>Ochrophyta</taxon>
        <taxon>Pelagophyceae</taxon>
        <taxon>Pelagomonadales</taxon>
        <taxon>Pelagomonadaceae</taxon>
        <taxon>Pelagomonas</taxon>
    </lineage>
</organism>
<feature type="compositionally biased region" description="Acidic residues" evidence="8">
    <location>
        <begin position="1037"/>
        <end position="1049"/>
    </location>
</feature>
<dbReference type="GO" id="GO:0000139">
    <property type="term" value="C:Golgi membrane"/>
    <property type="evidence" value="ECO:0007669"/>
    <property type="project" value="UniProtKB-SubCell"/>
</dbReference>
<evidence type="ECO:0000256" key="1">
    <source>
        <dbReference type="ARBA" id="ARBA00004395"/>
    </source>
</evidence>
<dbReference type="PANTHER" id="PTHR31658:SF0">
    <property type="entry name" value="CONSERVED OLIGOMERIC GOLGI COMPLEX SUBUNIT 1"/>
    <property type="match status" value="1"/>
</dbReference>
<dbReference type="GO" id="GO:0015031">
    <property type="term" value="P:protein transport"/>
    <property type="evidence" value="ECO:0007669"/>
    <property type="project" value="UniProtKB-KW"/>
</dbReference>
<name>A0A7S4E6X3_9STRA</name>
<evidence type="ECO:0000313" key="10">
    <source>
        <dbReference type="EMBL" id="CAH0369515.1"/>
    </source>
</evidence>
<evidence type="ECO:0000256" key="3">
    <source>
        <dbReference type="ARBA" id="ARBA00020978"/>
    </source>
</evidence>
<protein>
    <recommendedName>
        <fullName evidence="3">Conserved oligomeric Golgi complex subunit 1</fullName>
    </recommendedName>
</protein>
<feature type="compositionally biased region" description="Basic and acidic residues" evidence="8">
    <location>
        <begin position="1071"/>
        <end position="1081"/>
    </location>
</feature>
<dbReference type="EMBL" id="CAKKNE010000002">
    <property type="protein sequence ID" value="CAH0369515.1"/>
    <property type="molecule type" value="Genomic_DNA"/>
</dbReference>
<dbReference type="AlphaFoldDB" id="A0A7S4E6X3"/>
<keyword evidence="5" id="KW-0653">Protein transport</keyword>
<comment type="similarity">
    <text evidence="2">Belongs to the COG1 family.</text>
</comment>
<evidence type="ECO:0000256" key="5">
    <source>
        <dbReference type="ARBA" id="ARBA00022927"/>
    </source>
</evidence>
<dbReference type="InterPro" id="IPR033370">
    <property type="entry name" value="COG1"/>
</dbReference>
<gene>
    <name evidence="9" type="ORF">PCAL00307_LOCUS8900</name>
    <name evidence="10" type="ORF">PECAL_2P26400</name>
</gene>
<evidence type="ECO:0000256" key="7">
    <source>
        <dbReference type="ARBA" id="ARBA00023136"/>
    </source>
</evidence>
<keyword evidence="7" id="KW-0472">Membrane</keyword>
<feature type="region of interest" description="Disordered" evidence="8">
    <location>
        <begin position="1071"/>
        <end position="1106"/>
    </location>
</feature>
<dbReference type="PANTHER" id="PTHR31658">
    <property type="entry name" value="CONSERVED OLIGOMERIC GOLGI COMPLEX SUBUNIT 1"/>
    <property type="match status" value="1"/>
</dbReference>
<sequence length="1106" mass="120444">MAQAAPQSNGAPPAMLLSVAEARAARERARTGAAEKGQEAHRWLGERYRRLLESADAIGDLGVAARDATAFATAVEAKARDATAASQATPALPPPPARITSPDAAAAKAAALAPELWRALDANNHGDAASCYLAVAALTTQAQGALGPVARMLRTRLLEATDAFLRTTDAESPSSVYAAAVAARVLCDACEERPGSRALQLFLESRRAWLSTSETDPEQALRTAATAVARTVTDVNDLFLDGAFAASVAEILRSASSHTGSETIELDCSVATDEVRSEACDWTRDAVRQARERASDVLRPERVSDTTQLVHLRNALKKACDEDLGSEWRSACASLFVVEGSTDAQAASDWRLARSRAARVRADVFYDGEHNKLREVLVGDDEDDQDADASSLIDRDVRRLCSPWRAAFAPAFARLVDHRLRRGLKACRRDTERLLKATNDALHNAPTHLEASIRDLERTQAGEALEKTKASLDYWQYSGGGAQVDCSASECNWAAARVASWLDERLRACADATVSLGSSETSREACEAVLTAVAPRFVECVAAVAGLLRRRGRDAGTYLRSHAEAEQRAVRDRVRQMEEPGEPMAPGRTFRRRANMRRTVDPPLVAHETTRKAREDCTAAVIAARIAWSLRYTVVSPVAAAQLCASTGRASADQVDAAFDVADATVNDVASGDAAREAAIAILGASDDVGACSLSEPDVSRDEFYLFCCAALDDCSDVKKRLESSLRDACTSCLAAWACGVVPPILEAFADDLGGFTHGWQDVLRGEYVLQDPLDPPLPAKALRDQKDACLERMKEGARWRDRVLAVDDGEGNDMEETTQLPCEPSLVLGQTLFQLYMQLAVTVCASDACATRRHAPPHYKRARRELWRLAAPQLQDAYENALQDVSELGALSVLVDAYLLRYMLATRCASSFKADAAKAREDGDERDAIDSENVMRLVLDAGTTIFERVISLIDAVDLELYMPFVKHDAVRFYERSRLFFDVLSGHDDEVDTAIDSTAPDWTHAEDAPPDDFLDRPADLLATAPPCPRFPLLSEHDLEDDGDEEDEPPADPRFFDPKRFFRKHKLNERIKELEAQAREEASSEAPAPAPAPSPSPKRGFRKGFLK</sequence>
<evidence type="ECO:0000256" key="2">
    <source>
        <dbReference type="ARBA" id="ARBA00006653"/>
    </source>
</evidence>
<evidence type="ECO:0000256" key="4">
    <source>
        <dbReference type="ARBA" id="ARBA00022448"/>
    </source>
</evidence>
<proteinExistence type="inferred from homology"/>
<dbReference type="EMBL" id="HBIW01010434">
    <property type="protein sequence ID" value="CAE0693464.1"/>
    <property type="molecule type" value="Transcribed_RNA"/>
</dbReference>
<dbReference type="Proteomes" id="UP000789595">
    <property type="component" value="Unassembled WGS sequence"/>
</dbReference>
<comment type="subcellular location">
    <subcellularLocation>
        <location evidence="1">Golgi apparatus membrane</location>
        <topology evidence="1">Peripheral membrane protein</topology>
    </subcellularLocation>
</comment>
<keyword evidence="6" id="KW-0333">Golgi apparatus</keyword>
<reference evidence="10" key="2">
    <citation type="submission" date="2021-11" db="EMBL/GenBank/DDBJ databases">
        <authorList>
            <consortium name="Genoscope - CEA"/>
            <person name="William W."/>
        </authorList>
    </citation>
    <scope>NUCLEOTIDE SEQUENCE</scope>
</reference>
<feature type="compositionally biased region" description="Basic and acidic residues" evidence="8">
    <location>
        <begin position="1003"/>
        <end position="1018"/>
    </location>
</feature>
<evidence type="ECO:0000256" key="8">
    <source>
        <dbReference type="SAM" id="MobiDB-lite"/>
    </source>
</evidence>
<evidence type="ECO:0000313" key="9">
    <source>
        <dbReference type="EMBL" id="CAE0693464.1"/>
    </source>
</evidence>
<accession>A0A7S4E6X3</accession>
<evidence type="ECO:0000313" key="11">
    <source>
        <dbReference type="Proteomes" id="UP000789595"/>
    </source>
</evidence>
<reference evidence="9" key="1">
    <citation type="submission" date="2021-01" db="EMBL/GenBank/DDBJ databases">
        <authorList>
            <person name="Corre E."/>
            <person name="Pelletier E."/>
            <person name="Niang G."/>
            <person name="Scheremetjew M."/>
            <person name="Finn R."/>
            <person name="Kale V."/>
            <person name="Holt S."/>
            <person name="Cochrane G."/>
            <person name="Meng A."/>
            <person name="Brown T."/>
            <person name="Cohen L."/>
        </authorList>
    </citation>
    <scope>NUCLEOTIDE SEQUENCE</scope>
    <source>
        <strain evidence="9">CCMP1756</strain>
    </source>
</reference>
<feature type="region of interest" description="Disordered" evidence="8">
    <location>
        <begin position="996"/>
        <end position="1058"/>
    </location>
</feature>
<keyword evidence="4" id="KW-0813">Transport</keyword>
<keyword evidence="11" id="KW-1185">Reference proteome</keyword>
<dbReference type="GO" id="GO:0017119">
    <property type="term" value="C:Golgi transport complex"/>
    <property type="evidence" value="ECO:0007669"/>
    <property type="project" value="InterPro"/>
</dbReference>
<evidence type="ECO:0000256" key="6">
    <source>
        <dbReference type="ARBA" id="ARBA00023034"/>
    </source>
</evidence>